<accession>A0A4Y8X590</accession>
<proteinExistence type="predicted"/>
<protein>
    <submittedName>
        <fullName evidence="2">Putative membrane protein</fullName>
    </submittedName>
</protein>
<feature type="domain" description="Putative Flp pilus-assembly TadG-like N-terminal" evidence="1">
    <location>
        <begin position="22"/>
        <end position="67"/>
    </location>
</feature>
<dbReference type="EMBL" id="JACHMC010000001">
    <property type="protein sequence ID" value="MBB4883085.1"/>
    <property type="molecule type" value="Genomic_DNA"/>
</dbReference>
<keyword evidence="3" id="KW-1185">Reference proteome</keyword>
<gene>
    <name evidence="2" type="ORF">BJ976_001436</name>
</gene>
<reference evidence="2 3" key="1">
    <citation type="submission" date="2020-08" db="EMBL/GenBank/DDBJ databases">
        <title>Sequencing the genomes of 1000 actinobacteria strains.</title>
        <authorList>
            <person name="Klenk H.-P."/>
        </authorList>
    </citation>
    <scope>NUCLEOTIDE SEQUENCE [LARGE SCALE GENOMIC DNA]</scope>
    <source>
        <strain evidence="2 3">DSM 19079</strain>
    </source>
</reference>
<dbReference type="AlphaFoldDB" id="A0A4Y8X590"/>
<sequence>MSAPLCGSCPPRHRIRPSADDGQTTVLTIGLTAVVVALLLVLFAATGVLIQARKVQSFADGAALAGAEQLAFELDADPRVVLDPASVQGSVGEYLAAVGAQEAVPGIAAVSSGVAEDGATVVVRIEAQVSLVPPSGGWAAGLFPATVPVSAEGSSRTVLTR</sequence>
<evidence type="ECO:0000313" key="2">
    <source>
        <dbReference type="EMBL" id="MBB4883085.1"/>
    </source>
</evidence>
<organism evidence="2 3">
    <name type="scientific">Micrococcus flavus</name>
    <dbReference type="NCBI Taxonomy" id="384602"/>
    <lineage>
        <taxon>Bacteria</taxon>
        <taxon>Bacillati</taxon>
        <taxon>Actinomycetota</taxon>
        <taxon>Actinomycetes</taxon>
        <taxon>Micrococcales</taxon>
        <taxon>Micrococcaceae</taxon>
        <taxon>Micrococcus</taxon>
    </lineage>
</organism>
<dbReference type="InterPro" id="IPR028087">
    <property type="entry name" value="Tad_N"/>
</dbReference>
<comment type="caution">
    <text evidence="2">The sequence shown here is derived from an EMBL/GenBank/DDBJ whole genome shotgun (WGS) entry which is preliminary data.</text>
</comment>
<dbReference type="Pfam" id="PF13400">
    <property type="entry name" value="Tad"/>
    <property type="match status" value="1"/>
</dbReference>
<dbReference type="RefSeq" id="WP_135028310.1">
    <property type="nucleotide sequence ID" value="NZ_BMLA01000001.1"/>
</dbReference>
<evidence type="ECO:0000313" key="3">
    <source>
        <dbReference type="Proteomes" id="UP000560081"/>
    </source>
</evidence>
<dbReference type="Proteomes" id="UP000560081">
    <property type="component" value="Unassembled WGS sequence"/>
</dbReference>
<evidence type="ECO:0000259" key="1">
    <source>
        <dbReference type="Pfam" id="PF13400"/>
    </source>
</evidence>
<name>A0A4Y8X590_9MICC</name>